<sequence length="509" mass="58188">MNGRFVMVLHSHLPYVLGKGRWPFGEEWLHEIALDTYLPLLEEFERLDHDNVPGTIALGITPILMEQLKSPAFVDSFRTWVDVKRKALEQDVSRLPDTPEAHDLNMFYREELDQRLRQFDMLGGDLLEAFARLQESGRLEILTSCATHGYMPLFGNDESRRLQIRTGVAVYQHWMGRRPTGFWLPECGYIPGVERLLAEEGLRYFIADATTFDAGTGQEHTNVHIPVATSTEAPWTPWNIGADVAVFLRNPATSKQVWSRDFGYPGNGSYREFHKRCESSGWQYWRITSKQTDLGAKELYRPDEARKRAIEHGQHFASLVRDLAAQRERLTGDPGVIVAAYDTELFGHWWYEGREWIGAVLRNLAAKESISAVAPTAVLAERNLPLGRLRESSWGSGGGHSTWMNPETSWIWDNIHDDQRHFVDLLPQLHGQTGDALLREILLEESSDWPFMITTAQARTYGTARFLEHHRKVRALFAAIEDTDQIPTSQAGSDDPVFEHIRLNEIWKA</sequence>
<evidence type="ECO:0000256" key="1">
    <source>
        <dbReference type="ARBA" id="ARBA00006821"/>
    </source>
</evidence>
<feature type="binding site" evidence="4">
    <location>
        <position position="249"/>
    </location>
    <ligand>
        <name>substrate</name>
    </ligand>
</feature>
<keyword evidence="10" id="KW-1185">Reference proteome</keyword>
<evidence type="ECO:0000313" key="11">
    <source>
        <dbReference type="Proteomes" id="UP000266042"/>
    </source>
</evidence>
<dbReference type="InterPro" id="IPR037090">
    <property type="entry name" value="57_glycoside_trans_central"/>
</dbReference>
<feature type="active site" description="Proton donor" evidence="3">
    <location>
        <position position="342"/>
    </location>
</feature>
<evidence type="ECO:0000313" key="10">
    <source>
        <dbReference type="Proteomes" id="UP000265724"/>
    </source>
</evidence>
<dbReference type="GO" id="GO:0030979">
    <property type="term" value="P:alpha-glucan biosynthetic process"/>
    <property type="evidence" value="ECO:0007669"/>
    <property type="project" value="InterPro"/>
</dbReference>
<dbReference type="InterPro" id="IPR027291">
    <property type="entry name" value="Glyco_hydro_38_N_sf"/>
</dbReference>
<evidence type="ECO:0000259" key="7">
    <source>
        <dbReference type="Pfam" id="PF09210"/>
    </source>
</evidence>
<dbReference type="Gene3D" id="3.20.110.10">
    <property type="entry name" value="Glycoside hydrolase 38, N terminal domain"/>
    <property type="match status" value="1"/>
</dbReference>
<dbReference type="InterPro" id="IPR040042">
    <property type="entry name" value="Branching_enz_MT3115-like"/>
</dbReference>
<dbReference type="Proteomes" id="UP000266042">
    <property type="component" value="Unassembled WGS sequence"/>
</dbReference>
<feature type="domain" description="1,4-alpha-glucan branching enzyme C-terminal" evidence="7">
    <location>
        <begin position="432"/>
        <end position="502"/>
    </location>
</feature>
<evidence type="ECO:0000256" key="5">
    <source>
        <dbReference type="RuleBase" id="RU361196"/>
    </source>
</evidence>
<dbReference type="Proteomes" id="UP000265724">
    <property type="component" value="Unassembled WGS sequence"/>
</dbReference>
<evidence type="ECO:0000313" key="9">
    <source>
        <dbReference type="EMBL" id="RIE11985.1"/>
    </source>
</evidence>
<dbReference type="AlphaFoldDB" id="A0A398DKY2"/>
<feature type="domain" description="Glycoside hydrolase family 57 N-terminal" evidence="6">
    <location>
        <begin position="7"/>
        <end position="374"/>
    </location>
</feature>
<dbReference type="EMBL" id="QXIX01000056">
    <property type="protein sequence ID" value="RIE11985.1"/>
    <property type="molecule type" value="Genomic_DNA"/>
</dbReference>
<dbReference type="InterPro" id="IPR011330">
    <property type="entry name" value="Glyco_hydro/deAcase_b/a-brl"/>
</dbReference>
<feature type="active site" description="Nucleophile" evidence="3">
    <location>
        <position position="186"/>
    </location>
</feature>
<dbReference type="InterPro" id="IPR028995">
    <property type="entry name" value="Glyco_hydro_57/38_cen_sf"/>
</dbReference>
<dbReference type="RefSeq" id="WP_119090063.1">
    <property type="nucleotide sequence ID" value="NZ_QXIW01000033.1"/>
</dbReference>
<dbReference type="EMBL" id="QXIW01000033">
    <property type="protein sequence ID" value="RIE11824.1"/>
    <property type="molecule type" value="Genomic_DNA"/>
</dbReference>
<feature type="binding site" evidence="4">
    <location>
        <position position="266"/>
    </location>
    <ligand>
        <name>substrate</name>
    </ligand>
</feature>
<evidence type="ECO:0000256" key="3">
    <source>
        <dbReference type="PIRSR" id="PIRSR640042-1"/>
    </source>
</evidence>
<dbReference type="InterPro" id="IPR004300">
    <property type="entry name" value="Glyco_hydro_57_N"/>
</dbReference>
<dbReference type="Pfam" id="PF09210">
    <property type="entry name" value="BE_C"/>
    <property type="match status" value="1"/>
</dbReference>
<dbReference type="GO" id="GO:0003844">
    <property type="term" value="F:1,4-alpha-glucan branching enzyme activity"/>
    <property type="evidence" value="ECO:0007669"/>
    <property type="project" value="InterPro"/>
</dbReference>
<protein>
    <submittedName>
        <fullName evidence="8">DUF1957 domain-containing protein</fullName>
    </submittedName>
</protein>
<proteinExistence type="inferred from homology"/>
<dbReference type="Gene3D" id="1.20.1430.10">
    <property type="entry name" value="Families 57/38 glycoside transferase, middle domain"/>
    <property type="match status" value="1"/>
</dbReference>
<evidence type="ECO:0000313" key="8">
    <source>
        <dbReference type="EMBL" id="RIE11824.1"/>
    </source>
</evidence>
<dbReference type="GO" id="GO:0005576">
    <property type="term" value="C:extracellular region"/>
    <property type="evidence" value="ECO:0007669"/>
    <property type="project" value="TreeGrafter"/>
</dbReference>
<organism evidence="8 11">
    <name type="scientific">Candidatus Cryosericum hinesii</name>
    <dbReference type="NCBI Taxonomy" id="2290915"/>
    <lineage>
        <taxon>Bacteria</taxon>
        <taxon>Pseudomonadati</taxon>
        <taxon>Caldisericota/Cryosericota group</taxon>
        <taxon>Candidatus Cryosericota</taxon>
        <taxon>Candidatus Cryosericia</taxon>
        <taxon>Candidatus Cryosericales</taxon>
        <taxon>Candidatus Cryosericaceae</taxon>
        <taxon>Candidatus Cryosericum</taxon>
    </lineage>
</organism>
<dbReference type="PANTHER" id="PTHR41695:SF1">
    <property type="entry name" value="1,4-ALPHA-GLUCAN BRANCHING ENZYME TK1436"/>
    <property type="match status" value="1"/>
</dbReference>
<gene>
    <name evidence="9" type="ORF">SMC2_07895</name>
    <name evidence="8" type="ORF">SMC3_08540</name>
</gene>
<dbReference type="InterPro" id="IPR015293">
    <property type="entry name" value="BE_C"/>
</dbReference>
<dbReference type="Pfam" id="PF03065">
    <property type="entry name" value="Glyco_hydro_57"/>
    <property type="match status" value="1"/>
</dbReference>
<comment type="caution">
    <text evidence="8">The sequence shown here is derived from an EMBL/GenBank/DDBJ whole genome shotgun (WGS) entry which is preliminary data.</text>
</comment>
<feature type="binding site" evidence="4">
    <location>
        <position position="448"/>
    </location>
    <ligand>
        <name>substrate</name>
    </ligand>
</feature>
<comment type="similarity">
    <text evidence="1 5">Belongs to the glycosyl hydrolase 57 family.</text>
</comment>
<name>A0A398DKY2_9BACT</name>
<keyword evidence="2 5" id="KW-0119">Carbohydrate metabolism</keyword>
<dbReference type="SUPFAM" id="SSF88713">
    <property type="entry name" value="Glycoside hydrolase/deacetylase"/>
    <property type="match status" value="1"/>
</dbReference>
<evidence type="ECO:0000256" key="4">
    <source>
        <dbReference type="PIRSR" id="PIRSR640042-2"/>
    </source>
</evidence>
<evidence type="ECO:0000259" key="6">
    <source>
        <dbReference type="Pfam" id="PF03065"/>
    </source>
</evidence>
<dbReference type="SUPFAM" id="SSF88688">
    <property type="entry name" value="Families 57/38 glycoside transferase middle domain"/>
    <property type="match status" value="1"/>
</dbReference>
<accession>A0A398DKY2</accession>
<dbReference type="PANTHER" id="PTHR41695">
    <property type="entry name" value="1,4-ALPHA-GLUCAN BRANCHING ENZYME RV3031-RELATED"/>
    <property type="match status" value="1"/>
</dbReference>
<reference evidence="10 11" key="1">
    <citation type="submission" date="2018-09" db="EMBL/GenBank/DDBJ databases">
        <title>Discovery and Ecogenomic Context for Candidatus Cryosericales, a Global Caldiserica Order Active in Thawing Permafrost.</title>
        <authorList>
            <person name="Martinez M.A."/>
            <person name="Woodcroft B.J."/>
            <person name="Ignacio Espinoza J.C."/>
            <person name="Zayed A."/>
            <person name="Singleton C.M."/>
            <person name="Boyd J."/>
            <person name="Li Y.-F."/>
            <person name="Purvine S."/>
            <person name="Maughan H."/>
            <person name="Hodgkins S.B."/>
            <person name="Anderson D."/>
            <person name="Sederholm M."/>
            <person name="Temperton B."/>
            <person name="Saleska S.R."/>
            <person name="Tyson G.W."/>
            <person name="Rich V.I."/>
        </authorList>
    </citation>
    <scope>NUCLEOTIDE SEQUENCE [LARGE SCALE GENOMIC DNA]</scope>
    <source>
        <strain evidence="9 10">SMC2</strain>
        <strain evidence="8 11">SMC3</strain>
    </source>
</reference>
<evidence type="ECO:0000256" key="2">
    <source>
        <dbReference type="ARBA" id="ARBA00023277"/>
    </source>
</evidence>
<feature type="binding site" evidence="4">
    <location>
        <position position="394"/>
    </location>
    <ligand>
        <name>substrate</name>
    </ligand>
</feature>